<evidence type="ECO:0000259" key="4">
    <source>
        <dbReference type="Pfam" id="PF24883"/>
    </source>
</evidence>
<feature type="repeat" description="ANK" evidence="2">
    <location>
        <begin position="694"/>
        <end position="726"/>
    </location>
</feature>
<dbReference type="Pfam" id="PF12796">
    <property type="entry name" value="Ank_2"/>
    <property type="match status" value="1"/>
</dbReference>
<dbReference type="PROSITE" id="PS50297">
    <property type="entry name" value="ANK_REP_REGION"/>
    <property type="match status" value="1"/>
</dbReference>
<dbReference type="InterPro" id="IPR056884">
    <property type="entry name" value="NPHP3-like_N"/>
</dbReference>
<evidence type="ECO:0000256" key="1">
    <source>
        <dbReference type="ARBA" id="ARBA00022737"/>
    </source>
</evidence>
<dbReference type="InterPro" id="IPR054471">
    <property type="entry name" value="GPIID_WHD"/>
</dbReference>
<dbReference type="SMART" id="SM00248">
    <property type="entry name" value="ANK"/>
    <property type="match status" value="2"/>
</dbReference>
<dbReference type="Proteomes" id="UP001358417">
    <property type="component" value="Unassembled WGS sequence"/>
</dbReference>
<dbReference type="Gene3D" id="3.40.50.300">
    <property type="entry name" value="P-loop containing nucleotide triphosphate hydrolases"/>
    <property type="match status" value="1"/>
</dbReference>
<dbReference type="SUPFAM" id="SSF48403">
    <property type="entry name" value="Ankyrin repeat"/>
    <property type="match status" value="1"/>
</dbReference>
<proteinExistence type="predicted"/>
<evidence type="ECO:0008006" key="7">
    <source>
        <dbReference type="Google" id="ProtNLM"/>
    </source>
</evidence>
<dbReference type="Gene3D" id="1.25.40.20">
    <property type="entry name" value="Ankyrin repeat-containing domain"/>
    <property type="match status" value="1"/>
</dbReference>
<dbReference type="InterPro" id="IPR036770">
    <property type="entry name" value="Ankyrin_rpt-contain_sf"/>
</dbReference>
<evidence type="ECO:0000313" key="5">
    <source>
        <dbReference type="EMBL" id="KAK5048507.1"/>
    </source>
</evidence>
<dbReference type="InterPro" id="IPR002110">
    <property type="entry name" value="Ankyrin_rpt"/>
</dbReference>
<dbReference type="EMBL" id="JAVRRD010000021">
    <property type="protein sequence ID" value="KAK5048507.1"/>
    <property type="molecule type" value="Genomic_DNA"/>
</dbReference>
<dbReference type="PANTHER" id="PTHR10039:SF16">
    <property type="entry name" value="GPI INOSITOL-DEACYLASE"/>
    <property type="match status" value="1"/>
</dbReference>
<dbReference type="PROSITE" id="PS50088">
    <property type="entry name" value="ANK_REPEAT"/>
    <property type="match status" value="1"/>
</dbReference>
<evidence type="ECO:0000313" key="6">
    <source>
        <dbReference type="Proteomes" id="UP001358417"/>
    </source>
</evidence>
<protein>
    <recommendedName>
        <fullName evidence="7">NACHT domain-containing protein</fullName>
    </recommendedName>
</protein>
<dbReference type="PANTHER" id="PTHR10039">
    <property type="entry name" value="AMELOGENIN"/>
    <property type="match status" value="1"/>
</dbReference>
<dbReference type="RefSeq" id="XP_064703866.1">
    <property type="nucleotide sequence ID" value="XM_064849163.1"/>
</dbReference>
<dbReference type="AlphaFoldDB" id="A0AAV9N6A2"/>
<comment type="caution">
    <text evidence="5">The sequence shown here is derived from an EMBL/GenBank/DDBJ whole genome shotgun (WGS) entry which is preliminary data.</text>
</comment>
<evidence type="ECO:0000256" key="2">
    <source>
        <dbReference type="PROSITE-ProRule" id="PRU00023"/>
    </source>
</evidence>
<evidence type="ECO:0000259" key="3">
    <source>
        <dbReference type="Pfam" id="PF22939"/>
    </source>
</evidence>
<reference evidence="5 6" key="1">
    <citation type="submission" date="2023-08" db="EMBL/GenBank/DDBJ databases">
        <title>Black Yeasts Isolated from many extreme environments.</title>
        <authorList>
            <person name="Coleine C."/>
            <person name="Stajich J.E."/>
            <person name="Selbmann L."/>
        </authorList>
    </citation>
    <scope>NUCLEOTIDE SEQUENCE [LARGE SCALE GENOMIC DNA]</scope>
    <source>
        <strain evidence="5 6">CCFEE 5792</strain>
    </source>
</reference>
<sequence length="846" mass="94564">MTDPLSIATGVAGVIQLAGLVIGQCYRYGCGVSSAPDEARRLVAEVTSVSGVLVGVQGAVKHGDPSGYQFDGLLQELRSLLQKLSTKLQKDSPDAGLSKGRRTLNRLLWPLRKGETEELVSALERHKNSFSLGLNSISVDMLIDHTTLLDNIADSVSDLSADFRTNQALQERREILDWLSDHQYDAQYRRGCQLHCLDTCTWLLHEPEFQSWMQKRSSLLWMHGQAGSGKTVATSYIINHLSIQSDMQAVRLAYFYYDASTIESLTPQTFFGTIVKQFCAGPGEIPNDISDAYQRAVGRAGTPKQPESKELERFLKLFLEDQSPSIIVIDGLDESPDYGIVCDFLTDCISSGKYPLRVFISSRPEVDLQRRLEPFQEIPVPEDAIENDIGAYIKMRIDSDARLTRMSPKMKVYVEQTLRKDSHAMFRWVQCQLDAISSLRTDAAVKKALKSLPSSLEGSYSRILQNIDLADVDFARRTLLWLAYAVNPLTLPELSQAVVLDSNFDWLDPDATLNDPKDVLEICGSLVSFNTVSETARIAHHSVREYLTDRLSPTSEFSIPAATSHKYIAEVCISYLLLEDFESGPLILGELKWTLENYPLLRYAAQNWPFHVQLSGAEKELQPLILRLMTPQPNENFLFWLQVVLFDSKHGYIPPKSELTSARALYYATSYGLIETVRSLIAMGANLDERAGRFGGAALHAAVWRRRPGILRMLIDAGADVKLRDYNGSTAPDLALWGGSTDLFDMFVDKLNMDTGLARLMQKVLTKRSKALSLTAEEWHIAQKFQDQDRDEDQQGELMKVVNRIYKGAVENVAVASTGQAVQSTVPRTNIADARVVGEGQRFELD</sequence>
<accession>A0AAV9N6A2</accession>
<name>A0AAV9N6A2_9EURO</name>
<organism evidence="5 6">
    <name type="scientific">Exophiala bonariae</name>
    <dbReference type="NCBI Taxonomy" id="1690606"/>
    <lineage>
        <taxon>Eukaryota</taxon>
        <taxon>Fungi</taxon>
        <taxon>Dikarya</taxon>
        <taxon>Ascomycota</taxon>
        <taxon>Pezizomycotina</taxon>
        <taxon>Eurotiomycetes</taxon>
        <taxon>Chaetothyriomycetidae</taxon>
        <taxon>Chaetothyriales</taxon>
        <taxon>Herpotrichiellaceae</taxon>
        <taxon>Exophiala</taxon>
    </lineage>
</organism>
<dbReference type="Pfam" id="PF22939">
    <property type="entry name" value="WHD_GPIID"/>
    <property type="match status" value="1"/>
</dbReference>
<keyword evidence="1" id="KW-0677">Repeat</keyword>
<dbReference type="Pfam" id="PF24883">
    <property type="entry name" value="NPHP3_N"/>
    <property type="match status" value="1"/>
</dbReference>
<feature type="domain" description="Nephrocystin 3-like N-terminal" evidence="4">
    <location>
        <begin position="198"/>
        <end position="363"/>
    </location>
</feature>
<dbReference type="GeneID" id="89973772"/>
<keyword evidence="2" id="KW-0040">ANK repeat</keyword>
<dbReference type="InterPro" id="IPR027417">
    <property type="entry name" value="P-loop_NTPase"/>
</dbReference>
<dbReference type="SUPFAM" id="SSF52540">
    <property type="entry name" value="P-loop containing nucleoside triphosphate hydrolases"/>
    <property type="match status" value="1"/>
</dbReference>
<keyword evidence="6" id="KW-1185">Reference proteome</keyword>
<gene>
    <name evidence="5" type="ORF">LTR84_005597</name>
</gene>
<feature type="domain" description="GPI inositol-deacylase winged helix" evidence="3">
    <location>
        <begin position="474"/>
        <end position="559"/>
    </location>
</feature>